<evidence type="ECO:0000313" key="2">
    <source>
        <dbReference type="Proteomes" id="UP001447188"/>
    </source>
</evidence>
<name>A0ABR3G2T1_9PEZI</name>
<protein>
    <submittedName>
        <fullName evidence="1">Uncharacterized protein</fullName>
    </submittedName>
</protein>
<organism evidence="1 2">
    <name type="scientific">Discina gigas</name>
    <dbReference type="NCBI Taxonomy" id="1032678"/>
    <lineage>
        <taxon>Eukaryota</taxon>
        <taxon>Fungi</taxon>
        <taxon>Dikarya</taxon>
        <taxon>Ascomycota</taxon>
        <taxon>Pezizomycotina</taxon>
        <taxon>Pezizomycetes</taxon>
        <taxon>Pezizales</taxon>
        <taxon>Discinaceae</taxon>
        <taxon>Discina</taxon>
    </lineage>
</organism>
<feature type="non-terminal residue" evidence="1">
    <location>
        <position position="125"/>
    </location>
</feature>
<dbReference type="EMBL" id="JBBBZM010000929">
    <property type="protein sequence ID" value="KAL0630240.1"/>
    <property type="molecule type" value="Genomic_DNA"/>
</dbReference>
<accession>A0ABR3G2T1</accession>
<sequence>MPSALEDLLDSEDKPQFQNLEIVIKSKRKGGFQLKEKFMQILEGNGGFRSVYESIDLACDNIKLDVEIGGRLRRINLGKQQVSSDVDISDDVDVDESGFPTLQSWYDQADELSHDLFNAMGVDVA</sequence>
<proteinExistence type="predicted"/>
<comment type="caution">
    <text evidence="1">The sequence shown here is derived from an EMBL/GenBank/DDBJ whole genome shotgun (WGS) entry which is preliminary data.</text>
</comment>
<gene>
    <name evidence="1" type="ORF">Q9L58_010913</name>
</gene>
<dbReference type="Proteomes" id="UP001447188">
    <property type="component" value="Unassembled WGS sequence"/>
</dbReference>
<reference evidence="1 2" key="1">
    <citation type="submission" date="2024-02" db="EMBL/GenBank/DDBJ databases">
        <title>Discinaceae phylogenomics.</title>
        <authorList>
            <person name="Dirks A.C."/>
            <person name="James T.Y."/>
        </authorList>
    </citation>
    <scope>NUCLEOTIDE SEQUENCE [LARGE SCALE GENOMIC DNA]</scope>
    <source>
        <strain evidence="1 2">ACD0624</strain>
    </source>
</reference>
<keyword evidence="2" id="KW-1185">Reference proteome</keyword>
<evidence type="ECO:0000313" key="1">
    <source>
        <dbReference type="EMBL" id="KAL0630240.1"/>
    </source>
</evidence>